<dbReference type="Pfam" id="PF01841">
    <property type="entry name" value="Transglut_core"/>
    <property type="match status" value="1"/>
</dbReference>
<dbReference type="AlphaFoldDB" id="I3XW28"/>
<dbReference type="PANTHER" id="PTHR33490:SF6">
    <property type="entry name" value="SLL1049 PROTEIN"/>
    <property type="match status" value="1"/>
</dbReference>
<dbReference type="PATRIC" id="fig|760154.4.peg.851"/>
<evidence type="ECO:0000313" key="3">
    <source>
        <dbReference type="Proteomes" id="UP000006176"/>
    </source>
</evidence>
<dbReference type="GO" id="GO:0006508">
    <property type="term" value="P:proteolysis"/>
    <property type="evidence" value="ECO:0007669"/>
    <property type="project" value="UniProtKB-KW"/>
</dbReference>
<evidence type="ECO:0000313" key="2">
    <source>
        <dbReference type="EMBL" id="AFL68152.1"/>
    </source>
</evidence>
<keyword evidence="3" id="KW-1185">Reference proteome</keyword>
<dbReference type="Gene3D" id="3.10.620.30">
    <property type="match status" value="1"/>
</dbReference>
<dbReference type="OrthoDB" id="9804872at2"/>
<organism evidence="2 3">
    <name type="scientific">Sulfurospirillum barnesii (strain ATCC 700032 / DSM 10660 / SES-3)</name>
    <dbReference type="NCBI Taxonomy" id="760154"/>
    <lineage>
        <taxon>Bacteria</taxon>
        <taxon>Pseudomonadati</taxon>
        <taxon>Campylobacterota</taxon>
        <taxon>Epsilonproteobacteria</taxon>
        <taxon>Campylobacterales</taxon>
        <taxon>Sulfurospirillaceae</taxon>
        <taxon>Sulfurospirillum</taxon>
    </lineage>
</organism>
<name>I3XW28_SULBS</name>
<dbReference type="EMBL" id="CP003333">
    <property type="protein sequence ID" value="AFL68152.1"/>
    <property type="molecule type" value="Genomic_DNA"/>
</dbReference>
<dbReference type="SMART" id="SM00460">
    <property type="entry name" value="TGc"/>
    <property type="match status" value="1"/>
</dbReference>
<protein>
    <submittedName>
        <fullName evidence="2">Transglutaminase-like enzyme, predicted cysteine protease</fullName>
    </submittedName>
</protein>
<keyword evidence="2" id="KW-0645">Protease</keyword>
<sequence length="262" mass="29871">MSQRVNFSYAFSLHFKEAIRKHAFCLRMLPLNNAMQTLLQWKLLINENEVPFYRTKDGFGNDVLFGTIEKSHRQFEAKLSGSVAFHGSYQYTDNDNASLYLHPTTLTPFSSFSREYLDALMLPLSALSLAKMLNQTIFQNFEYEAGISTTSCDANALLLRHKGVCQDFSHLLITLLRLKGIPARYVAGFIDGEGESHAWVEAFIDGYWRGFDPTHGIMLEHQSYIKIAHGRDFMDCRLNRGVFIGKSQQSLHVNVSVGRDEQ</sequence>
<evidence type="ECO:0000259" key="1">
    <source>
        <dbReference type="SMART" id="SM00460"/>
    </source>
</evidence>
<dbReference type="InterPro" id="IPR013589">
    <property type="entry name" value="Bac_transglu_N"/>
</dbReference>
<dbReference type="PANTHER" id="PTHR33490">
    <property type="entry name" value="BLR5614 PROTEIN-RELATED"/>
    <property type="match status" value="1"/>
</dbReference>
<feature type="domain" description="Transglutaminase-like" evidence="1">
    <location>
        <begin position="157"/>
        <end position="215"/>
    </location>
</feature>
<dbReference type="InterPro" id="IPR038765">
    <property type="entry name" value="Papain-like_cys_pep_sf"/>
</dbReference>
<accession>I3XW28</accession>
<keyword evidence="2" id="KW-0378">Hydrolase</keyword>
<dbReference type="STRING" id="760154.Sulba_0850"/>
<gene>
    <name evidence="2" type="ordered locus">Sulba_0850</name>
</gene>
<dbReference type="Pfam" id="PF08379">
    <property type="entry name" value="Bact_transglu_N"/>
    <property type="match status" value="1"/>
</dbReference>
<dbReference type="eggNOG" id="COG1305">
    <property type="taxonomic scope" value="Bacteria"/>
</dbReference>
<dbReference type="HOGENOM" id="CLU_008973_1_0_7"/>
<dbReference type="RefSeq" id="WP_014769032.1">
    <property type="nucleotide sequence ID" value="NC_018002.1"/>
</dbReference>
<dbReference type="Proteomes" id="UP000006176">
    <property type="component" value="Chromosome"/>
</dbReference>
<dbReference type="GO" id="GO:0008233">
    <property type="term" value="F:peptidase activity"/>
    <property type="evidence" value="ECO:0007669"/>
    <property type="project" value="UniProtKB-KW"/>
</dbReference>
<proteinExistence type="predicted"/>
<dbReference type="KEGG" id="sba:Sulba_0850"/>
<dbReference type="SUPFAM" id="SSF54001">
    <property type="entry name" value="Cysteine proteinases"/>
    <property type="match status" value="1"/>
</dbReference>
<reference evidence="2 3" key="1">
    <citation type="submission" date="2012-06" db="EMBL/GenBank/DDBJ databases">
        <title>Complete sequence of Sulfurospirillum barnesii SES-3.</title>
        <authorList>
            <consortium name="US DOE Joint Genome Institute"/>
            <person name="Lucas S."/>
            <person name="Han J."/>
            <person name="Lapidus A."/>
            <person name="Cheng J.-F."/>
            <person name="Goodwin L."/>
            <person name="Pitluck S."/>
            <person name="Peters L."/>
            <person name="Ovchinnikova G."/>
            <person name="Lu M."/>
            <person name="Detter J.C."/>
            <person name="Han C."/>
            <person name="Tapia R."/>
            <person name="Land M."/>
            <person name="Hauser L."/>
            <person name="Kyrpides N."/>
            <person name="Ivanova N."/>
            <person name="Pagani I."/>
            <person name="Stolz J."/>
            <person name="Arkin A."/>
            <person name="Dehal P."/>
            <person name="Oremland R."/>
            <person name="Saltikov C."/>
            <person name="Basu P."/>
            <person name="Hollibaugh J."/>
            <person name="Newman D."/>
            <person name="Stolyar S."/>
            <person name="Hazen T."/>
            <person name="Woyke T."/>
        </authorList>
    </citation>
    <scope>NUCLEOTIDE SEQUENCE [LARGE SCALE GENOMIC DNA]</scope>
    <source>
        <strain evidence="3">ATCC 700032 / DSM 10660 / SES-3</strain>
    </source>
</reference>
<dbReference type="InterPro" id="IPR002931">
    <property type="entry name" value="Transglutaminase-like"/>
</dbReference>